<reference evidence="2" key="1">
    <citation type="submission" date="2020-03" db="EMBL/GenBank/DDBJ databases">
        <title>The deep terrestrial virosphere.</title>
        <authorList>
            <person name="Holmfeldt K."/>
            <person name="Nilsson E."/>
            <person name="Simone D."/>
            <person name="Lopez-Fernandez M."/>
            <person name="Wu X."/>
            <person name="de Brujin I."/>
            <person name="Lundin D."/>
            <person name="Andersson A."/>
            <person name="Bertilsson S."/>
            <person name="Dopson M."/>
        </authorList>
    </citation>
    <scope>NUCLEOTIDE SEQUENCE</scope>
    <source>
        <strain evidence="2">MM171B02396</strain>
    </source>
</reference>
<name>A0A6M3M8D9_9ZZZZ</name>
<organism evidence="2">
    <name type="scientific">viral metagenome</name>
    <dbReference type="NCBI Taxonomy" id="1070528"/>
    <lineage>
        <taxon>unclassified sequences</taxon>
        <taxon>metagenomes</taxon>
        <taxon>organismal metagenomes</taxon>
    </lineage>
</organism>
<protein>
    <submittedName>
        <fullName evidence="2">Uncharacterized protein</fullName>
    </submittedName>
</protein>
<evidence type="ECO:0000313" key="2">
    <source>
        <dbReference type="EMBL" id="QJB01556.1"/>
    </source>
</evidence>
<sequence length="39" mass="4616">MSMDFKLYQILQDAYNKLESTQKVLEDFKAEINDCTLND</sequence>
<evidence type="ECO:0000256" key="1">
    <source>
        <dbReference type="SAM" id="Coils"/>
    </source>
</evidence>
<feature type="coiled-coil region" evidence="1">
    <location>
        <begin position="11"/>
        <end position="38"/>
    </location>
</feature>
<proteinExistence type="predicted"/>
<dbReference type="EMBL" id="MT143714">
    <property type="protein sequence ID" value="QJB01556.1"/>
    <property type="molecule type" value="Genomic_DNA"/>
</dbReference>
<keyword evidence="1" id="KW-0175">Coiled coil</keyword>
<gene>
    <name evidence="2" type="ORF">MM171B02396_0003</name>
</gene>
<dbReference type="AlphaFoldDB" id="A0A6M3M8D9"/>
<accession>A0A6M3M8D9</accession>